<keyword evidence="6" id="KW-1185">Reference proteome</keyword>
<dbReference type="EMBL" id="CP042913">
    <property type="protein sequence ID" value="QEG35845.1"/>
    <property type="molecule type" value="Genomic_DNA"/>
</dbReference>
<evidence type="ECO:0000256" key="2">
    <source>
        <dbReference type="ARBA" id="ARBA00023004"/>
    </source>
</evidence>
<dbReference type="PANTHER" id="PTHR43432">
    <property type="entry name" value="SLR0285 PROTEIN"/>
    <property type="match status" value="1"/>
</dbReference>
<dbReference type="Proteomes" id="UP000323917">
    <property type="component" value="Chromosome"/>
</dbReference>
<keyword evidence="1" id="KW-0479">Metal-binding</keyword>
<keyword evidence="2" id="KW-0408">Iron</keyword>
<dbReference type="OrthoDB" id="9785699at2"/>
<dbReference type="GO" id="GO:0003824">
    <property type="term" value="F:catalytic activity"/>
    <property type="evidence" value="ECO:0007669"/>
    <property type="project" value="InterPro"/>
</dbReference>
<protein>
    <recommendedName>
        <fullName evidence="4">Radical SAM core domain-containing protein</fullName>
    </recommendedName>
</protein>
<evidence type="ECO:0000259" key="4">
    <source>
        <dbReference type="PROSITE" id="PS51918"/>
    </source>
</evidence>
<dbReference type="PANTHER" id="PTHR43432:SF3">
    <property type="entry name" value="SLR0285 PROTEIN"/>
    <property type="match status" value="1"/>
</dbReference>
<dbReference type="PROSITE" id="PS51918">
    <property type="entry name" value="RADICAL_SAM"/>
    <property type="match status" value="1"/>
</dbReference>
<sequence length="283" mass="32067">MNTFPFIENRSILTRTSGFLGEGYTHSLNAYAGCGFSGSLCGSYCYAQHNHWITQGRSWGFYGIKQDIRTAYRRDYDRIKRPQRSQPKSLMIYMSSSTDPYCPQEQRAQVTRALLEEMVIRPPDAIVIQTHGTLITRDIDLIAELAKQSKLWVSLTVETDREQIPGFPAQASSPAKRMEVLAKFRSQGVPTQATVSPLCPIENIQRFAESLERVCDRVILDHYLLGDGSHGLRTRRTSFPQLLAEASFGEWNTMEKFESVLSQFRLVLGEERVLVSAKGFNSI</sequence>
<accession>A0A5B9QDZ9</accession>
<dbReference type="GO" id="GO:0051536">
    <property type="term" value="F:iron-sulfur cluster binding"/>
    <property type="evidence" value="ECO:0007669"/>
    <property type="project" value="UniProtKB-KW"/>
</dbReference>
<evidence type="ECO:0000256" key="3">
    <source>
        <dbReference type="ARBA" id="ARBA00023014"/>
    </source>
</evidence>
<dbReference type="InterPro" id="IPR007197">
    <property type="entry name" value="rSAM"/>
</dbReference>
<proteinExistence type="predicted"/>
<reference evidence="5 6" key="1">
    <citation type="submission" date="2019-08" db="EMBL/GenBank/DDBJ databases">
        <title>Deep-cultivation of Planctomycetes and their phenomic and genomic characterization uncovers novel biology.</title>
        <authorList>
            <person name="Wiegand S."/>
            <person name="Jogler M."/>
            <person name="Boedeker C."/>
            <person name="Pinto D."/>
            <person name="Vollmers J."/>
            <person name="Rivas-Marin E."/>
            <person name="Kohn T."/>
            <person name="Peeters S.H."/>
            <person name="Heuer A."/>
            <person name="Rast P."/>
            <person name="Oberbeckmann S."/>
            <person name="Bunk B."/>
            <person name="Jeske O."/>
            <person name="Meyerdierks A."/>
            <person name="Storesund J.E."/>
            <person name="Kallscheuer N."/>
            <person name="Luecker S."/>
            <person name="Lage O.M."/>
            <person name="Pohl T."/>
            <person name="Merkel B.J."/>
            <person name="Hornburger P."/>
            <person name="Mueller R.-W."/>
            <person name="Bruemmer F."/>
            <person name="Labrenz M."/>
            <person name="Spormann A.M."/>
            <person name="Op den Camp H."/>
            <person name="Overmann J."/>
            <person name="Amann R."/>
            <person name="Jetten M.S.M."/>
            <person name="Mascher T."/>
            <person name="Medema M.H."/>
            <person name="Devos D.P."/>
            <person name="Kaster A.-K."/>
            <person name="Ovreas L."/>
            <person name="Rohde M."/>
            <person name="Galperin M.Y."/>
            <person name="Jogler C."/>
        </authorList>
    </citation>
    <scope>NUCLEOTIDE SEQUENCE [LARGE SCALE GENOMIC DNA]</scope>
    <source>
        <strain evidence="5 6">Pr1d</strain>
    </source>
</reference>
<dbReference type="AlphaFoldDB" id="A0A5B9QDZ9"/>
<evidence type="ECO:0000313" key="6">
    <source>
        <dbReference type="Proteomes" id="UP000323917"/>
    </source>
</evidence>
<evidence type="ECO:0000256" key="1">
    <source>
        <dbReference type="ARBA" id="ARBA00022723"/>
    </source>
</evidence>
<dbReference type="Gene3D" id="3.80.30.30">
    <property type="match status" value="1"/>
</dbReference>
<dbReference type="GO" id="GO:0046872">
    <property type="term" value="F:metal ion binding"/>
    <property type="evidence" value="ECO:0007669"/>
    <property type="project" value="UniProtKB-KW"/>
</dbReference>
<gene>
    <name evidence="5" type="ORF">Pr1d_31510</name>
</gene>
<name>A0A5B9QDZ9_9BACT</name>
<dbReference type="InterPro" id="IPR040086">
    <property type="entry name" value="MJ0683-like"/>
</dbReference>
<dbReference type="SFLD" id="SFLDS00029">
    <property type="entry name" value="Radical_SAM"/>
    <property type="match status" value="1"/>
</dbReference>
<dbReference type="KEGG" id="bgok:Pr1d_31510"/>
<organism evidence="5 6">
    <name type="scientific">Bythopirellula goksoeyrii</name>
    <dbReference type="NCBI Taxonomy" id="1400387"/>
    <lineage>
        <taxon>Bacteria</taxon>
        <taxon>Pseudomonadati</taxon>
        <taxon>Planctomycetota</taxon>
        <taxon>Planctomycetia</taxon>
        <taxon>Pirellulales</taxon>
        <taxon>Lacipirellulaceae</taxon>
        <taxon>Bythopirellula</taxon>
    </lineage>
</organism>
<feature type="domain" description="Radical SAM core" evidence="4">
    <location>
        <begin position="20"/>
        <end position="261"/>
    </location>
</feature>
<keyword evidence="3" id="KW-0411">Iron-sulfur</keyword>
<evidence type="ECO:0000313" key="5">
    <source>
        <dbReference type="EMBL" id="QEG35845.1"/>
    </source>
</evidence>
<dbReference type="RefSeq" id="WP_148074298.1">
    <property type="nucleotide sequence ID" value="NZ_CP042913.1"/>
</dbReference>
<dbReference type="SFLD" id="SFLDG01084">
    <property type="entry name" value="Uncharacterised_Radical_SAM_Su"/>
    <property type="match status" value="1"/>
</dbReference>